<protein>
    <submittedName>
        <fullName evidence="2">Uncharacterized protein</fullName>
    </submittedName>
</protein>
<evidence type="ECO:0000256" key="1">
    <source>
        <dbReference type="SAM" id="MobiDB-lite"/>
    </source>
</evidence>
<accession>A0A8J6J6G4</accession>
<sequence length="332" mass="36653">MRKKKERKQKERKQKSAPVKGKKKIIIIAAAVLLVAVAALIVFKPFGSKGKEGGKEEEVVQPETIEAPMLYELGDLKLTALPVLNADIVVTREEVPGMVPEEEEQPVVLETADPEKPDEKSDEKSDEEPEEKPEEKPAESAPPVANAFHYEGLGNAAAVASAYTTLLTDSAVGFYPVDSTLQPAKQPEFDTDAGSVQLVMEAAEEDSFFYAFRVEWSEDIVTVVPEKVEGALPDPPQPVEMTLSEATSYMRYCIPSLLGVSTDEVKNYRIYVEDGKVLINGTPCLRFKICRENPQTGGNENSGDYYLSSDRRHIYRLNVETNEVEEADLSAP</sequence>
<dbReference type="Proteomes" id="UP000602260">
    <property type="component" value="Unassembled WGS sequence"/>
</dbReference>
<dbReference type="RefSeq" id="WP_186879121.1">
    <property type="nucleotide sequence ID" value="NZ_JACOPN010000008.1"/>
</dbReference>
<organism evidence="2 3">
    <name type="scientific">Flintibacter faecis</name>
    <dbReference type="NCBI Taxonomy" id="2763047"/>
    <lineage>
        <taxon>Bacteria</taxon>
        <taxon>Bacillati</taxon>
        <taxon>Bacillota</taxon>
        <taxon>Clostridia</taxon>
        <taxon>Eubacteriales</taxon>
        <taxon>Flintibacter</taxon>
    </lineage>
</organism>
<proteinExistence type="predicted"/>
<feature type="compositionally biased region" description="Basic and acidic residues" evidence="1">
    <location>
        <begin position="113"/>
        <end position="123"/>
    </location>
</feature>
<evidence type="ECO:0000313" key="2">
    <source>
        <dbReference type="EMBL" id="MBC5717997.1"/>
    </source>
</evidence>
<gene>
    <name evidence="2" type="ORF">H8S55_11830</name>
</gene>
<keyword evidence="3" id="KW-1185">Reference proteome</keyword>
<reference evidence="2" key="1">
    <citation type="submission" date="2020-08" db="EMBL/GenBank/DDBJ databases">
        <title>Genome public.</title>
        <authorList>
            <person name="Liu C."/>
            <person name="Sun Q."/>
        </authorList>
    </citation>
    <scope>NUCLEOTIDE SEQUENCE</scope>
    <source>
        <strain evidence="2">BX5</strain>
    </source>
</reference>
<name>A0A8J6J6G4_9FIRM</name>
<evidence type="ECO:0000313" key="3">
    <source>
        <dbReference type="Proteomes" id="UP000602260"/>
    </source>
</evidence>
<dbReference type="EMBL" id="JACOPN010000008">
    <property type="protein sequence ID" value="MBC5717997.1"/>
    <property type="molecule type" value="Genomic_DNA"/>
</dbReference>
<dbReference type="AlphaFoldDB" id="A0A8J6J6G4"/>
<comment type="caution">
    <text evidence="2">The sequence shown here is derived from an EMBL/GenBank/DDBJ whole genome shotgun (WGS) entry which is preliminary data.</text>
</comment>
<feature type="region of interest" description="Disordered" evidence="1">
    <location>
        <begin position="95"/>
        <end position="143"/>
    </location>
</feature>